<organism evidence="3 4">
    <name type="scientific">Phytopseudomonas seleniipraecipitans</name>
    <dbReference type="NCBI Taxonomy" id="640205"/>
    <lineage>
        <taxon>Bacteria</taxon>
        <taxon>Pseudomonadati</taxon>
        <taxon>Pseudomonadota</taxon>
        <taxon>Gammaproteobacteria</taxon>
        <taxon>Pseudomonadales</taxon>
        <taxon>Pseudomonadaceae</taxon>
        <taxon>Phytopseudomonas</taxon>
    </lineage>
</organism>
<dbReference type="RefSeq" id="WP_083328663.1">
    <property type="nucleotide sequence ID" value="NZ_CP076114.1"/>
</dbReference>
<dbReference type="Proteomes" id="UP000887421">
    <property type="component" value="Chromosome"/>
</dbReference>
<name>A0ABY5JAG5_9GAMM</name>
<feature type="domain" description="FecR N-terminal" evidence="2">
    <location>
        <begin position="15"/>
        <end position="57"/>
    </location>
</feature>
<gene>
    <name evidence="3" type="ORF">D16iCDA_05045</name>
</gene>
<dbReference type="InterPro" id="IPR006860">
    <property type="entry name" value="FecR"/>
</dbReference>
<dbReference type="InterPro" id="IPR012373">
    <property type="entry name" value="Ferrdict_sens_TM"/>
</dbReference>
<evidence type="ECO:0000259" key="1">
    <source>
        <dbReference type="Pfam" id="PF04773"/>
    </source>
</evidence>
<evidence type="ECO:0000313" key="4">
    <source>
        <dbReference type="Proteomes" id="UP000887421"/>
    </source>
</evidence>
<dbReference type="Gene3D" id="2.60.120.1440">
    <property type="match status" value="1"/>
</dbReference>
<feature type="domain" description="FecR protein" evidence="1">
    <location>
        <begin position="123"/>
        <end position="214"/>
    </location>
</feature>
<sequence>MITPRPNTLSHASLQQAADWYVLLHDERPDSQVHQQWQQWLEQHGEHRDAWHYVERVSQRFGQLQQQDDSQVLRRALVQPGRSGLTRRQGLKSLLVLGAGSLVAWSAWRSTPLPRLIAGWTADFATGTGEVRETRLADGTRLWLNAGSAVDADFDSAVRLLHLHAGEVLIDTAPDTRPFFIDNRHGRLQALGTRFSVRQSDGQTGLTVFDGTVEIRTAGSRQTLRIPAGQQITFNAAGLGAVQAATGARESWTRHVLAAEGMPLGQLLDELGAFRRGHLGCNPAVAGLPVMGYFPLDDSEQSLRLLQAALPIRVQRLTDWWVSVEPGSDHK</sequence>
<dbReference type="PIRSF" id="PIRSF018266">
    <property type="entry name" value="FecR"/>
    <property type="match status" value="1"/>
</dbReference>
<evidence type="ECO:0000313" key="3">
    <source>
        <dbReference type="EMBL" id="UUD65047.1"/>
    </source>
</evidence>
<dbReference type="Pfam" id="PF04773">
    <property type="entry name" value="FecR"/>
    <property type="match status" value="1"/>
</dbReference>
<dbReference type="PANTHER" id="PTHR30273">
    <property type="entry name" value="PERIPLASMIC SIGNAL SENSOR AND SIGMA FACTOR ACTIVATOR FECR-RELATED"/>
    <property type="match status" value="1"/>
</dbReference>
<dbReference type="Pfam" id="PF16220">
    <property type="entry name" value="DUF4880"/>
    <property type="match status" value="1"/>
</dbReference>
<proteinExistence type="predicted"/>
<accession>A0ABY5JAG5</accession>
<protein>
    <submittedName>
        <fullName evidence="3">FecR domain-containing protein</fullName>
    </submittedName>
</protein>
<dbReference type="EMBL" id="CP076114">
    <property type="protein sequence ID" value="UUD65047.1"/>
    <property type="molecule type" value="Genomic_DNA"/>
</dbReference>
<evidence type="ECO:0000259" key="2">
    <source>
        <dbReference type="Pfam" id="PF16220"/>
    </source>
</evidence>
<reference evidence="3" key="1">
    <citation type="submission" date="2021-05" db="EMBL/GenBank/DDBJ databases">
        <title>Complete genome sequence of Pseudomonas seleniipraecipitans strain D1-6.</title>
        <authorList>
            <person name="Lafi F."/>
            <person name="Eida A."/>
            <person name="Alam I."/>
            <person name="Hert H."/>
            <person name="Saad M."/>
        </authorList>
    </citation>
    <scope>NUCLEOTIDE SEQUENCE</scope>
    <source>
        <strain evidence="3">D1-6</strain>
    </source>
</reference>
<dbReference type="PANTHER" id="PTHR30273:SF2">
    <property type="entry name" value="PROTEIN FECR"/>
    <property type="match status" value="1"/>
</dbReference>
<dbReference type="InterPro" id="IPR032623">
    <property type="entry name" value="FecR_N"/>
</dbReference>
<keyword evidence="4" id="KW-1185">Reference proteome</keyword>